<accession>A0A2A7P158</accession>
<protein>
    <submittedName>
        <fullName evidence="3">M23 family peptidase</fullName>
    </submittedName>
</protein>
<dbReference type="Gene3D" id="2.70.70.10">
    <property type="entry name" value="Glucose Permease (Domain IIA)"/>
    <property type="match status" value="1"/>
</dbReference>
<feature type="chain" id="PRO_5012405262" evidence="1">
    <location>
        <begin position="23"/>
        <end position="396"/>
    </location>
</feature>
<dbReference type="PANTHER" id="PTHR21666">
    <property type="entry name" value="PEPTIDASE-RELATED"/>
    <property type="match status" value="1"/>
</dbReference>
<dbReference type="GO" id="GO:0004222">
    <property type="term" value="F:metalloendopeptidase activity"/>
    <property type="evidence" value="ECO:0007669"/>
    <property type="project" value="TreeGrafter"/>
</dbReference>
<keyword evidence="1" id="KW-0732">Signal</keyword>
<gene>
    <name evidence="3" type="ORF">CRI78_01070</name>
</gene>
<dbReference type="SUPFAM" id="SSF51261">
    <property type="entry name" value="Duplicated hybrid motif"/>
    <property type="match status" value="1"/>
</dbReference>
<dbReference type="InterPro" id="IPR016047">
    <property type="entry name" value="M23ase_b-sheet_dom"/>
</dbReference>
<feature type="domain" description="M23ase beta-sheet core" evidence="2">
    <location>
        <begin position="241"/>
        <end position="337"/>
    </location>
</feature>
<dbReference type="PROSITE" id="PS51257">
    <property type="entry name" value="PROKAR_LIPOPROTEIN"/>
    <property type="match status" value="1"/>
</dbReference>
<evidence type="ECO:0000313" key="3">
    <source>
        <dbReference type="EMBL" id="PEG56472.1"/>
    </source>
</evidence>
<dbReference type="CDD" id="cd12797">
    <property type="entry name" value="M23_peptidase"/>
    <property type="match status" value="1"/>
</dbReference>
<dbReference type="AlphaFoldDB" id="A0A2A7P158"/>
<evidence type="ECO:0000313" key="4">
    <source>
        <dbReference type="Proteomes" id="UP000220340"/>
    </source>
</evidence>
<comment type="caution">
    <text evidence="3">The sequence shown here is derived from an EMBL/GenBank/DDBJ whole genome shotgun (WGS) entry which is preliminary data.</text>
</comment>
<sequence>MRMLRSVILACAVALTGCGGPAAGGQSAPVTDPTTTLTTTPLMVSAVNAPRRLSGSDGKVHLDYDLIFQSVFDAPVTITSIEVLDPDGNALLALRGDGVAEATMPVFPGPSTAVVPPGGALGTVLDVVLPSEEVPARLGHRIRYTTGDSPARSAMGGSEILGPELDVDPTAPAVIKPPVRGADWVNGNACCAPEAPHRHTRFAVGGTTVKNVEEFAVDLMRMPGGRALDGAGTRVEDFRTYGAEVLAVADGEVTAVVDDMPDQRPDGPRVGIETPADYAGNRVSLQISPGVWAIYGHLQPGSVTVEPGDQVRAGQVIGRLGNSGNSSAPHLHFQLSDGPDIMNSNSLPFSLDSYRLVGSIDPAQLNGDVPVITISGPGGEQTNSYPLAYTVSDFGQ</sequence>
<dbReference type="InterPro" id="IPR050570">
    <property type="entry name" value="Cell_wall_metabolism_enzyme"/>
</dbReference>
<reference evidence="3 4" key="1">
    <citation type="submission" date="2017-10" db="EMBL/GenBank/DDBJ databases">
        <title>The new phylogeny of genus Mycobacterium.</title>
        <authorList>
            <person name="Tortoli E."/>
            <person name="Trovato A."/>
            <person name="Cirillo D.M."/>
        </authorList>
    </citation>
    <scope>NUCLEOTIDE SEQUENCE [LARGE SCALE GENOMIC DNA]</scope>
    <source>
        <strain evidence="3 4">IP141170001</strain>
    </source>
</reference>
<dbReference type="RefSeq" id="WP_079244729.1">
    <property type="nucleotide sequence ID" value="NZ_BAAATC010000019.1"/>
</dbReference>
<dbReference type="PANTHER" id="PTHR21666:SF270">
    <property type="entry name" value="MUREIN HYDROLASE ACTIVATOR ENVC"/>
    <property type="match status" value="1"/>
</dbReference>
<feature type="signal peptide" evidence="1">
    <location>
        <begin position="1"/>
        <end position="22"/>
    </location>
</feature>
<keyword evidence="4" id="KW-1185">Reference proteome</keyword>
<dbReference type="EMBL" id="PDCR01000001">
    <property type="protein sequence ID" value="PEG56472.1"/>
    <property type="molecule type" value="Genomic_DNA"/>
</dbReference>
<evidence type="ECO:0000259" key="2">
    <source>
        <dbReference type="Pfam" id="PF01551"/>
    </source>
</evidence>
<dbReference type="InterPro" id="IPR011055">
    <property type="entry name" value="Dup_hybrid_motif"/>
</dbReference>
<dbReference type="Proteomes" id="UP000220340">
    <property type="component" value="Unassembled WGS sequence"/>
</dbReference>
<organism evidence="3 4">
    <name type="scientific">Mycolicibacterium diernhoferi</name>
    <dbReference type="NCBI Taxonomy" id="1801"/>
    <lineage>
        <taxon>Bacteria</taxon>
        <taxon>Bacillati</taxon>
        <taxon>Actinomycetota</taxon>
        <taxon>Actinomycetes</taxon>
        <taxon>Mycobacteriales</taxon>
        <taxon>Mycobacteriaceae</taxon>
        <taxon>Mycolicibacterium</taxon>
    </lineage>
</organism>
<evidence type="ECO:0000256" key="1">
    <source>
        <dbReference type="SAM" id="SignalP"/>
    </source>
</evidence>
<proteinExistence type="predicted"/>
<name>A0A2A7P158_9MYCO</name>
<dbReference type="Pfam" id="PF01551">
    <property type="entry name" value="Peptidase_M23"/>
    <property type="match status" value="1"/>
</dbReference>
<dbReference type="OrthoDB" id="9809488at2"/>